<dbReference type="EMBL" id="FOFB01000022">
    <property type="protein sequence ID" value="SER03593.1"/>
    <property type="molecule type" value="Genomic_DNA"/>
</dbReference>
<dbReference type="PANTHER" id="PTHR46268:SF6">
    <property type="entry name" value="UNIVERSAL STRESS PROTEIN UP12"/>
    <property type="match status" value="1"/>
</dbReference>
<evidence type="ECO:0000259" key="2">
    <source>
        <dbReference type="Pfam" id="PF00582"/>
    </source>
</evidence>
<dbReference type="CDD" id="cd00293">
    <property type="entry name" value="USP-like"/>
    <property type="match status" value="1"/>
</dbReference>
<dbReference type="PANTHER" id="PTHR46268">
    <property type="entry name" value="STRESS RESPONSE PROTEIN NHAX"/>
    <property type="match status" value="1"/>
</dbReference>
<dbReference type="Gene3D" id="3.40.50.12370">
    <property type="match status" value="1"/>
</dbReference>
<dbReference type="OrthoDB" id="9788959at2"/>
<evidence type="ECO:0000313" key="4">
    <source>
        <dbReference type="Proteomes" id="UP000199021"/>
    </source>
</evidence>
<gene>
    <name evidence="3" type="ORF">SAMN05444359_12225</name>
</gene>
<feature type="domain" description="UspA" evidence="2">
    <location>
        <begin position="225"/>
        <end position="280"/>
    </location>
</feature>
<name>A0A1H9KXU0_9BACT</name>
<dbReference type="AlphaFoldDB" id="A0A1H9KXU0"/>
<dbReference type="FunCoup" id="A0A1H9KXU0">
    <property type="interactions" value="153"/>
</dbReference>
<dbReference type="STRING" id="478744.SAMN05444359_12225"/>
<dbReference type="Proteomes" id="UP000199021">
    <property type="component" value="Unassembled WGS sequence"/>
</dbReference>
<feature type="domain" description="UspA" evidence="2">
    <location>
        <begin position="5"/>
        <end position="149"/>
    </location>
</feature>
<organism evidence="3 4">
    <name type="scientific">Neolewinella agarilytica</name>
    <dbReference type="NCBI Taxonomy" id="478744"/>
    <lineage>
        <taxon>Bacteria</taxon>
        <taxon>Pseudomonadati</taxon>
        <taxon>Bacteroidota</taxon>
        <taxon>Saprospiria</taxon>
        <taxon>Saprospirales</taxon>
        <taxon>Lewinellaceae</taxon>
        <taxon>Neolewinella</taxon>
    </lineage>
</organism>
<dbReference type="Pfam" id="PF00582">
    <property type="entry name" value="Usp"/>
    <property type="match status" value="2"/>
</dbReference>
<evidence type="ECO:0000313" key="3">
    <source>
        <dbReference type="EMBL" id="SER03593.1"/>
    </source>
</evidence>
<dbReference type="SUPFAM" id="SSF52402">
    <property type="entry name" value="Adenine nucleotide alpha hydrolases-like"/>
    <property type="match status" value="2"/>
</dbReference>
<dbReference type="InParanoid" id="A0A1H9KXU0"/>
<comment type="similarity">
    <text evidence="1">Belongs to the universal stress protein A family.</text>
</comment>
<dbReference type="InterPro" id="IPR006015">
    <property type="entry name" value="Universal_stress_UspA"/>
</dbReference>
<dbReference type="InterPro" id="IPR006016">
    <property type="entry name" value="UspA"/>
</dbReference>
<dbReference type="PRINTS" id="PR01438">
    <property type="entry name" value="UNVRSLSTRESS"/>
</dbReference>
<protein>
    <submittedName>
        <fullName evidence="3">Nucleotide-binding universal stress protein, UspA family</fullName>
    </submittedName>
</protein>
<proteinExistence type="inferred from homology"/>
<accession>A0A1H9KXU0</accession>
<reference evidence="4" key="1">
    <citation type="submission" date="2016-10" db="EMBL/GenBank/DDBJ databases">
        <authorList>
            <person name="Varghese N."/>
            <person name="Submissions S."/>
        </authorList>
    </citation>
    <scope>NUCLEOTIDE SEQUENCE [LARGE SCALE GENOMIC DNA]</scope>
    <source>
        <strain evidence="4">DSM 24740</strain>
    </source>
</reference>
<evidence type="ECO:0000256" key="1">
    <source>
        <dbReference type="ARBA" id="ARBA00008791"/>
    </source>
</evidence>
<dbReference type="RefSeq" id="WP_090171142.1">
    <property type="nucleotide sequence ID" value="NZ_FOFB01000022.1"/>
</dbReference>
<keyword evidence="4" id="KW-1185">Reference proteome</keyword>
<sequence>MPAIKSILVPIDFSTVAANAFNYALHLADRYPARIDLLYVMPTALSSPGMDRILAARAGELKKEAIEKMVSFRSKGIDNAMNTLTGIPEVCVFIEAGDLGPIVKKRIKAGKTDLIIMGTTGREKPLSGLIGTNTTHLIDETKVPVLIIPNEARTRKPGRLCYATDLKHLDPFRVTELFDFFGPFAPNVDFVHVSSVSHEKTEFDLDLLRKVLDQPDIHERLNFTQISGKNKVDELLRYAKKSAADIIVMNRPRRGWLERLWKRSHTQEAIVKTELPLLIFQADETAGTSGILRSEEESLTLKS</sequence>